<dbReference type="PIRSF" id="PIRSF006066">
    <property type="entry name" value="HI0050"/>
    <property type="match status" value="1"/>
</dbReference>
<name>A0AB34XR45_9MICO</name>
<dbReference type="InterPro" id="IPR010656">
    <property type="entry name" value="DctM"/>
</dbReference>
<reference evidence="10" key="1">
    <citation type="submission" date="2016-01" db="EMBL/GenBank/DDBJ databases">
        <title>Draft genome of Chromobacterium sp. F49.</title>
        <authorList>
            <person name="Hong K.W."/>
        </authorList>
    </citation>
    <scope>NUCLEOTIDE SEQUENCE [LARGE SCALE GENOMIC DNA]</scope>
    <source>
        <strain evidence="10">M40</strain>
    </source>
</reference>
<evidence type="ECO:0000313" key="9">
    <source>
        <dbReference type="EMBL" id="KZE13315.1"/>
    </source>
</evidence>
<feature type="transmembrane region" description="Helical" evidence="7">
    <location>
        <begin position="312"/>
        <end position="330"/>
    </location>
</feature>
<evidence type="ECO:0000313" key="10">
    <source>
        <dbReference type="Proteomes" id="UP000076612"/>
    </source>
</evidence>
<feature type="transmembrane region" description="Helical" evidence="7">
    <location>
        <begin position="267"/>
        <end position="292"/>
    </location>
</feature>
<dbReference type="RefSeq" id="WP_063250728.1">
    <property type="nucleotide sequence ID" value="NZ_CP068173.1"/>
</dbReference>
<feature type="domain" description="TRAP C4-dicarboxylate transport system permease DctM subunit" evidence="8">
    <location>
        <begin position="8"/>
        <end position="318"/>
    </location>
</feature>
<dbReference type="AlphaFoldDB" id="A0AB34XR45"/>
<feature type="transmembrane region" description="Helical" evidence="7">
    <location>
        <begin position="377"/>
        <end position="398"/>
    </location>
</feature>
<evidence type="ECO:0000259" key="8">
    <source>
        <dbReference type="Pfam" id="PF06808"/>
    </source>
</evidence>
<gene>
    <name evidence="9" type="ORF">AVW13_02550</name>
</gene>
<dbReference type="EMBL" id="LQQR01000045">
    <property type="protein sequence ID" value="KZE13315.1"/>
    <property type="molecule type" value="Genomic_DNA"/>
</dbReference>
<feature type="transmembrane region" description="Helical" evidence="7">
    <location>
        <begin position="130"/>
        <end position="150"/>
    </location>
</feature>
<dbReference type="InterPro" id="IPR004681">
    <property type="entry name" value="TRAP_DctM"/>
</dbReference>
<keyword evidence="3" id="KW-0997">Cell inner membrane</keyword>
<feature type="transmembrane region" description="Helical" evidence="7">
    <location>
        <begin position="241"/>
        <end position="260"/>
    </location>
</feature>
<keyword evidence="5 7" id="KW-1133">Transmembrane helix</keyword>
<dbReference type="GO" id="GO:0005886">
    <property type="term" value="C:plasma membrane"/>
    <property type="evidence" value="ECO:0007669"/>
    <property type="project" value="UniProtKB-SubCell"/>
</dbReference>
<keyword evidence="6 7" id="KW-0472">Membrane</keyword>
<evidence type="ECO:0000256" key="3">
    <source>
        <dbReference type="ARBA" id="ARBA00022519"/>
    </source>
</evidence>
<evidence type="ECO:0000256" key="1">
    <source>
        <dbReference type="ARBA" id="ARBA00004429"/>
    </source>
</evidence>
<proteinExistence type="predicted"/>
<evidence type="ECO:0000256" key="2">
    <source>
        <dbReference type="ARBA" id="ARBA00022475"/>
    </source>
</evidence>
<dbReference type="PANTHER" id="PTHR33362">
    <property type="entry name" value="SIALIC ACID TRAP TRANSPORTER PERMEASE PROTEIN SIAT-RELATED"/>
    <property type="match status" value="1"/>
</dbReference>
<comment type="caution">
    <text evidence="9">The sequence shown here is derived from an EMBL/GenBank/DDBJ whole genome shotgun (WGS) entry which is preliminary data.</text>
</comment>
<dbReference type="GO" id="GO:0022857">
    <property type="term" value="F:transmembrane transporter activity"/>
    <property type="evidence" value="ECO:0007669"/>
    <property type="project" value="TreeGrafter"/>
</dbReference>
<evidence type="ECO:0000256" key="4">
    <source>
        <dbReference type="ARBA" id="ARBA00022692"/>
    </source>
</evidence>
<keyword evidence="2" id="KW-1003">Cell membrane</keyword>
<comment type="subcellular location">
    <subcellularLocation>
        <location evidence="1">Cell inner membrane</location>
        <topology evidence="1">Multi-pass membrane protein</topology>
    </subcellularLocation>
</comment>
<feature type="transmembrane region" description="Helical" evidence="7">
    <location>
        <begin position="337"/>
        <end position="357"/>
    </location>
</feature>
<organism evidence="9 10">
    <name type="scientific">Brevibacterium casei</name>
    <dbReference type="NCBI Taxonomy" id="33889"/>
    <lineage>
        <taxon>Bacteria</taxon>
        <taxon>Bacillati</taxon>
        <taxon>Actinomycetota</taxon>
        <taxon>Actinomycetes</taxon>
        <taxon>Micrococcales</taxon>
        <taxon>Brevibacteriaceae</taxon>
        <taxon>Brevibacterium</taxon>
    </lineage>
</organism>
<feature type="transmembrane region" description="Helical" evidence="7">
    <location>
        <begin position="214"/>
        <end position="235"/>
    </location>
</feature>
<keyword evidence="4 7" id="KW-0812">Transmembrane</keyword>
<dbReference type="Pfam" id="PF06808">
    <property type="entry name" value="DctM"/>
    <property type="match status" value="1"/>
</dbReference>
<evidence type="ECO:0000256" key="5">
    <source>
        <dbReference type="ARBA" id="ARBA00022989"/>
    </source>
</evidence>
<accession>A0AB34XR45</accession>
<sequence>MTLLLMLLALLILLALRVPVGIALLVPSIIYIAFDPSSSPALAVQQATSGVFDFAILAVPMFILLGNLANISGATDRLYDAAVAAIGHVRGSLGYVNILTSFGFSWVSGAAISDAAAMGRIQVPAMIRRGYPVGLSLGVTGASSLIAPMMPPSIPAIIYAVTAGVSVGALFVAGIVPAVLLVVTLSVMCWFLTRKREDLRLPKAGLGERVRSGLRALPPVGAAVVILGGILSGVFTPTEASAVGVAYIGILAIVYGNFTWPKVRHALVTAVETTGGVLIIVAGAALFGWVLAREQAPQLAADVLLSITDRPIVFLILVPVLLPVAEVFGLSPVHFGIMIIFNLLIGLLTPPVGLVLFVLSSVTKYPVTTVIKGTLPFFVPMLATLVLISVVPFLSLWLPSLLGYPV</sequence>
<evidence type="ECO:0000256" key="7">
    <source>
        <dbReference type="SAM" id="Phobius"/>
    </source>
</evidence>
<dbReference type="Proteomes" id="UP000076612">
    <property type="component" value="Unassembled WGS sequence"/>
</dbReference>
<protein>
    <submittedName>
        <fullName evidence="9">C4-dicarboxylate ABC transporter permease</fullName>
    </submittedName>
</protein>
<evidence type="ECO:0000256" key="6">
    <source>
        <dbReference type="ARBA" id="ARBA00023136"/>
    </source>
</evidence>
<feature type="transmembrane region" description="Helical" evidence="7">
    <location>
        <begin position="47"/>
        <end position="69"/>
    </location>
</feature>
<feature type="transmembrane region" description="Helical" evidence="7">
    <location>
        <begin position="170"/>
        <end position="193"/>
    </location>
</feature>